<dbReference type="Proteomes" id="UP000325333">
    <property type="component" value="Unassembled WGS sequence"/>
</dbReference>
<sequence length="51" mass="5720">MTRAPSGWRTKVSRSVRRSSRWLTNATPCMLVRILASSFGPSKTRPKILCA</sequence>
<dbReference type="AlphaFoldDB" id="A0A5B0KWL4"/>
<dbReference type="EMBL" id="VEWN01000004">
    <property type="protein sequence ID" value="KAA1056331.1"/>
    <property type="molecule type" value="Genomic_DNA"/>
</dbReference>
<evidence type="ECO:0000313" key="1">
    <source>
        <dbReference type="EMBL" id="KAA1056331.1"/>
    </source>
</evidence>
<proteinExistence type="predicted"/>
<evidence type="ECO:0000313" key="2">
    <source>
        <dbReference type="Proteomes" id="UP000325333"/>
    </source>
</evidence>
<gene>
    <name evidence="1" type="ORF">FH063_004479</name>
</gene>
<organism evidence="1 2">
    <name type="scientific">Azospirillum argentinense</name>
    <dbReference type="NCBI Taxonomy" id="2970906"/>
    <lineage>
        <taxon>Bacteria</taxon>
        <taxon>Pseudomonadati</taxon>
        <taxon>Pseudomonadota</taxon>
        <taxon>Alphaproteobacteria</taxon>
        <taxon>Rhodospirillales</taxon>
        <taxon>Azospirillaceae</taxon>
        <taxon>Azospirillum</taxon>
    </lineage>
</organism>
<reference evidence="1 2" key="1">
    <citation type="submission" date="2019-07" db="EMBL/GenBank/DDBJ databases">
        <title>Genome sequencing of the stress-tolerant strain Azospirillum brasilense Az19.</title>
        <authorList>
            <person name="Maroniche G.A."/>
            <person name="Garcia J.E."/>
            <person name="Pagnussat L."/>
            <person name="Amenta M."/>
            <person name="Creus C.M."/>
        </authorList>
    </citation>
    <scope>NUCLEOTIDE SEQUENCE [LARGE SCALE GENOMIC DNA]</scope>
    <source>
        <strain evidence="1 2">Az19</strain>
    </source>
</reference>
<comment type="caution">
    <text evidence="1">The sequence shown here is derived from an EMBL/GenBank/DDBJ whole genome shotgun (WGS) entry which is preliminary data.</text>
</comment>
<accession>A0A5B0KWL4</accession>
<protein>
    <submittedName>
        <fullName evidence="1">Uncharacterized protein</fullName>
    </submittedName>
</protein>
<name>A0A5B0KWL4_9PROT</name>